<evidence type="ECO:0000256" key="3">
    <source>
        <dbReference type="ARBA" id="ARBA00022746"/>
    </source>
</evidence>
<dbReference type="AlphaFoldDB" id="A0A1V8YB20"/>
<dbReference type="GO" id="GO:0051996">
    <property type="term" value="F:squalene synthase [NAD(P)H] activity"/>
    <property type="evidence" value="ECO:0007669"/>
    <property type="project" value="InterPro"/>
</dbReference>
<reference evidence="4 5" key="1">
    <citation type="journal article" date="2017" name="BMC Microbiol.">
        <title>Comparative genomics of Enterococcus spp. isolated from bovine feces.</title>
        <authorList>
            <person name="Beukers A.G."/>
            <person name="Zaheer R."/>
            <person name="Goji N."/>
            <person name="Amoako K.K."/>
            <person name="Chaves A.V."/>
            <person name="Ward M.P."/>
            <person name="McAllister T.A."/>
        </authorList>
    </citation>
    <scope>NUCLEOTIDE SEQUENCE [LARGE SCALE GENOMIC DNA]</scope>
    <source>
        <strain evidence="4 5">F1129D 143</strain>
    </source>
</reference>
<accession>A0A1V8YB20</accession>
<keyword evidence="3" id="KW-0125">Carotenoid biosynthesis</keyword>
<dbReference type="InterPro" id="IPR019845">
    <property type="entry name" value="Squalene/phytoene_synthase_CS"/>
</dbReference>
<dbReference type="EMBL" id="MJEA01000009">
    <property type="protein sequence ID" value="OQO69772.1"/>
    <property type="molecule type" value="Genomic_DNA"/>
</dbReference>
<dbReference type="PROSITE" id="PS01045">
    <property type="entry name" value="SQUALEN_PHYTOEN_SYN_2"/>
    <property type="match status" value="1"/>
</dbReference>
<sequence length="287" mass="33621">MIIFQEELFKEHQEDFAYCEMIIKKYSKSFYLAFSQLPKQKAQSVYAVYAFCRRADDIIDQEHNEAGLDQLERQLLDFKEGNVPNEPIWRALSVVFANFSMDTDPFFDMIIGQRKDAHFKQPKTRRELEEYCYYVAGSVGLMLLPLLSTQPAEITSPAKKLGEAMQLTNILRDIGEDYQMGRIYLPEEEMITFGVTEAMIKEEKTSKQFITLWESFAQYAEKLYEESFTMLPLISEDCRQALTSAAYIYREQLNVVRNNYYSMINNKNKVSKARKLQLLSEAKNYMK</sequence>
<dbReference type="PANTHER" id="PTHR31480">
    <property type="entry name" value="BIFUNCTIONAL LYCOPENE CYCLASE/PHYTOENE SYNTHASE"/>
    <property type="match status" value="1"/>
</dbReference>
<dbReference type="Proteomes" id="UP000192477">
    <property type="component" value="Unassembled WGS sequence"/>
</dbReference>
<dbReference type="SFLD" id="SFLDS00005">
    <property type="entry name" value="Isoprenoid_Synthase_Type_I"/>
    <property type="match status" value="1"/>
</dbReference>
<dbReference type="SUPFAM" id="SSF48576">
    <property type="entry name" value="Terpenoid synthases"/>
    <property type="match status" value="1"/>
</dbReference>
<dbReference type="CDD" id="cd00683">
    <property type="entry name" value="Trans_IPPS_HH"/>
    <property type="match status" value="1"/>
</dbReference>
<comment type="pathway">
    <text evidence="1">Carotenoid biosynthesis.</text>
</comment>
<gene>
    <name evidence="4" type="ORF">BH747_09450</name>
</gene>
<dbReference type="InterPro" id="IPR008949">
    <property type="entry name" value="Isoprenoid_synthase_dom_sf"/>
</dbReference>
<name>A0A1V8YB20_9ENTE</name>
<dbReference type="OrthoDB" id="9787280at2"/>
<dbReference type="STRING" id="112904.BH747_09450"/>
<evidence type="ECO:0000313" key="5">
    <source>
        <dbReference type="Proteomes" id="UP000192477"/>
    </source>
</evidence>
<dbReference type="GO" id="GO:0016117">
    <property type="term" value="P:carotenoid biosynthetic process"/>
    <property type="evidence" value="ECO:0007669"/>
    <property type="project" value="UniProtKB-KW"/>
</dbReference>
<dbReference type="Gene3D" id="1.10.600.10">
    <property type="entry name" value="Farnesyl Diphosphate Synthase"/>
    <property type="match status" value="1"/>
</dbReference>
<dbReference type="SFLD" id="SFLDG01018">
    <property type="entry name" value="Squalene/Phytoene_Synthase_Lik"/>
    <property type="match status" value="1"/>
</dbReference>
<organism evidence="4 5">
    <name type="scientific">Enterococcus villorum</name>
    <dbReference type="NCBI Taxonomy" id="112904"/>
    <lineage>
        <taxon>Bacteria</taxon>
        <taxon>Bacillati</taxon>
        <taxon>Bacillota</taxon>
        <taxon>Bacilli</taxon>
        <taxon>Lactobacillales</taxon>
        <taxon>Enterococcaceae</taxon>
        <taxon>Enterococcus</taxon>
    </lineage>
</organism>
<comment type="caution">
    <text evidence="4">The sequence shown here is derived from an EMBL/GenBank/DDBJ whole genome shotgun (WGS) entry which is preliminary data.</text>
</comment>
<keyword evidence="2" id="KW-0808">Transferase</keyword>
<dbReference type="GO" id="GO:0004311">
    <property type="term" value="F:geranylgeranyl diphosphate synthase activity"/>
    <property type="evidence" value="ECO:0007669"/>
    <property type="project" value="InterPro"/>
</dbReference>
<evidence type="ECO:0000256" key="2">
    <source>
        <dbReference type="ARBA" id="ARBA00022679"/>
    </source>
</evidence>
<protein>
    <submittedName>
        <fullName evidence="4">Phytoene desaturase</fullName>
    </submittedName>
</protein>
<dbReference type="RefSeq" id="WP_081184158.1">
    <property type="nucleotide sequence ID" value="NZ_MJEA01000009.1"/>
</dbReference>
<dbReference type="InterPro" id="IPR033904">
    <property type="entry name" value="Trans_IPPS_HH"/>
</dbReference>
<evidence type="ECO:0000313" key="4">
    <source>
        <dbReference type="EMBL" id="OQO69772.1"/>
    </source>
</evidence>
<evidence type="ECO:0000256" key="1">
    <source>
        <dbReference type="ARBA" id="ARBA00004829"/>
    </source>
</evidence>
<dbReference type="Pfam" id="PF00494">
    <property type="entry name" value="SQS_PSY"/>
    <property type="match status" value="1"/>
</dbReference>
<dbReference type="SFLD" id="SFLDG01212">
    <property type="entry name" value="Phytoene_synthase_like"/>
    <property type="match status" value="1"/>
</dbReference>
<dbReference type="InterPro" id="IPR044843">
    <property type="entry name" value="Trans_IPPS_bact-type"/>
</dbReference>
<proteinExistence type="predicted"/>
<dbReference type="InterPro" id="IPR002060">
    <property type="entry name" value="Squ/phyt_synthse"/>
</dbReference>